<gene>
    <name evidence="3" type="ORF">V1264_009025</name>
</gene>
<organism evidence="3 4">
    <name type="scientific">Littorina saxatilis</name>
    <dbReference type="NCBI Taxonomy" id="31220"/>
    <lineage>
        <taxon>Eukaryota</taxon>
        <taxon>Metazoa</taxon>
        <taxon>Spiralia</taxon>
        <taxon>Lophotrochozoa</taxon>
        <taxon>Mollusca</taxon>
        <taxon>Gastropoda</taxon>
        <taxon>Caenogastropoda</taxon>
        <taxon>Littorinimorpha</taxon>
        <taxon>Littorinoidea</taxon>
        <taxon>Littorinidae</taxon>
        <taxon>Littorina</taxon>
    </lineage>
</organism>
<feature type="compositionally biased region" description="Polar residues" evidence="1">
    <location>
        <begin position="88"/>
        <end position="103"/>
    </location>
</feature>
<sequence length="118" mass="13172">MLGLVLIVVMLVLCCRQLRSRCGGGPTGSDYDGRALQNQETELNDTVVRSHQSGRPANYESWDLRVSAYDCRAQENQGTELSYIHMRSQQNGRAAPSSNYENTSTRKKQPSVIYANMA</sequence>
<dbReference type="EMBL" id="JBAMIC010000022">
    <property type="protein sequence ID" value="KAK7091330.1"/>
    <property type="molecule type" value="Genomic_DNA"/>
</dbReference>
<evidence type="ECO:0000256" key="1">
    <source>
        <dbReference type="SAM" id="MobiDB-lite"/>
    </source>
</evidence>
<dbReference type="Proteomes" id="UP001374579">
    <property type="component" value="Unassembled WGS sequence"/>
</dbReference>
<evidence type="ECO:0000256" key="2">
    <source>
        <dbReference type="SAM" id="SignalP"/>
    </source>
</evidence>
<comment type="caution">
    <text evidence="3">The sequence shown here is derived from an EMBL/GenBank/DDBJ whole genome shotgun (WGS) entry which is preliminary data.</text>
</comment>
<accession>A0AAN9AR09</accession>
<evidence type="ECO:0000313" key="3">
    <source>
        <dbReference type="EMBL" id="KAK7091330.1"/>
    </source>
</evidence>
<evidence type="ECO:0000313" key="4">
    <source>
        <dbReference type="Proteomes" id="UP001374579"/>
    </source>
</evidence>
<reference evidence="3 4" key="1">
    <citation type="submission" date="2024-02" db="EMBL/GenBank/DDBJ databases">
        <title>Chromosome-scale genome assembly of the rough periwinkle Littorina saxatilis.</title>
        <authorList>
            <person name="De Jode A."/>
            <person name="Faria R."/>
            <person name="Formenti G."/>
            <person name="Sims Y."/>
            <person name="Smith T.P."/>
            <person name="Tracey A."/>
            <person name="Wood J.M.D."/>
            <person name="Zagrodzka Z.B."/>
            <person name="Johannesson K."/>
            <person name="Butlin R.K."/>
            <person name="Leder E.H."/>
        </authorList>
    </citation>
    <scope>NUCLEOTIDE SEQUENCE [LARGE SCALE GENOMIC DNA]</scope>
    <source>
        <strain evidence="3">Snail1</strain>
        <tissue evidence="3">Muscle</tissue>
    </source>
</reference>
<feature type="region of interest" description="Disordered" evidence="1">
    <location>
        <begin position="88"/>
        <end position="118"/>
    </location>
</feature>
<feature type="signal peptide" evidence="2">
    <location>
        <begin position="1"/>
        <end position="20"/>
    </location>
</feature>
<name>A0AAN9AR09_9CAEN</name>
<dbReference type="AlphaFoldDB" id="A0AAN9AR09"/>
<protein>
    <submittedName>
        <fullName evidence="3">Uncharacterized protein</fullName>
    </submittedName>
</protein>
<keyword evidence="4" id="KW-1185">Reference proteome</keyword>
<proteinExistence type="predicted"/>
<keyword evidence="2" id="KW-0732">Signal</keyword>
<feature type="chain" id="PRO_5043050950" evidence="2">
    <location>
        <begin position="21"/>
        <end position="118"/>
    </location>
</feature>